<feature type="domain" description="FAD dependent oxidoreductase" evidence="3">
    <location>
        <begin position="84"/>
        <end position="444"/>
    </location>
</feature>
<dbReference type="Gene3D" id="3.50.50.60">
    <property type="entry name" value="FAD/NAD(P)-binding domain"/>
    <property type="match status" value="1"/>
</dbReference>
<evidence type="ECO:0000256" key="1">
    <source>
        <dbReference type="ARBA" id="ARBA00023002"/>
    </source>
</evidence>
<dbReference type="EMBL" id="CP000542">
    <property type="protein sequence ID" value="ABM59993.1"/>
    <property type="molecule type" value="Genomic_DNA"/>
</dbReference>
<feature type="region of interest" description="Disordered" evidence="2">
    <location>
        <begin position="1"/>
        <end position="51"/>
    </location>
</feature>
<dbReference type="HOGENOM" id="CLU_007884_3_3_4"/>
<dbReference type="PANTHER" id="PTHR13847">
    <property type="entry name" value="SARCOSINE DEHYDROGENASE-RELATED"/>
    <property type="match status" value="1"/>
</dbReference>
<evidence type="ECO:0000256" key="2">
    <source>
        <dbReference type="SAM" id="MobiDB-lite"/>
    </source>
</evidence>
<organism evidence="4 5">
    <name type="scientific">Verminephrobacter eiseniae (strain EF01-2)</name>
    <dbReference type="NCBI Taxonomy" id="391735"/>
    <lineage>
        <taxon>Bacteria</taxon>
        <taxon>Pseudomonadati</taxon>
        <taxon>Pseudomonadota</taxon>
        <taxon>Betaproteobacteria</taxon>
        <taxon>Burkholderiales</taxon>
        <taxon>Comamonadaceae</taxon>
        <taxon>Verminephrobacter</taxon>
    </lineage>
</organism>
<keyword evidence="5" id="KW-1185">Reference proteome</keyword>
<dbReference type="eggNOG" id="COG0665">
    <property type="taxonomic scope" value="Bacteria"/>
</dbReference>
<dbReference type="GO" id="GO:0005737">
    <property type="term" value="C:cytoplasm"/>
    <property type="evidence" value="ECO:0007669"/>
    <property type="project" value="TreeGrafter"/>
</dbReference>
<dbReference type="Proteomes" id="UP000000374">
    <property type="component" value="Chromosome"/>
</dbReference>
<dbReference type="Gene3D" id="3.30.9.10">
    <property type="entry name" value="D-Amino Acid Oxidase, subunit A, domain 2"/>
    <property type="match status" value="1"/>
</dbReference>
<keyword evidence="1" id="KW-0560">Oxidoreductase</keyword>
<sequence length="499" mass="55077">MRTSTAADIRGMASAAPMAPPAALAHPSPPSPPSPPLRPYDPQYDPLHARDPGTGCAYAPTWWVASAGQPPGDDGPLVRDIDVDVAVIGSGSTGLSTALYLAQEHGIRATVLEANQTAWGCSSRSGGQGQNAGGRLKRSQWIARWGLDTARKLDAEIRSGFENFRHLSRQIDCEAHDGGHLYLAHRREKLAGLDAEARLMRETFGYATRMLSAEQVRQDYCDEREAVGAMFEPEGVGIHPLKFSFGLMRKARALGVTVHTASPVQGWHSAAGWQHLQTPAGLVRARRVAVCTGGYTGQTLNPLLKDRVMPILSNSVVTRVLSPAELAATNFRTETFLTDTRTLRFYYRLLRDKRLQIGSRSAVSGADAEHPAHLRLLTDAIARKFPPLAGIRIDYSWWGWVDMSHDMMPRITQPDAQQKIWYALGYGGNGVSFSTWAGKRLAERVAGKDGGRELFDLPIYRSPLPFPNLMGLAQTQALAPFRRIGQRMLYQWYWLRDEK</sequence>
<evidence type="ECO:0000313" key="4">
    <source>
        <dbReference type="EMBL" id="ABM59993.1"/>
    </source>
</evidence>
<accession>A1WQT6</accession>
<dbReference type="InterPro" id="IPR006076">
    <property type="entry name" value="FAD-dep_OxRdtase"/>
</dbReference>
<name>A1WQT6_VEREI</name>
<protein>
    <submittedName>
        <fullName evidence="4">FAD dependent oxidoreductase</fullName>
    </submittedName>
</protein>
<gene>
    <name evidence="4" type="ordered locus">Veis_4289</name>
</gene>
<evidence type="ECO:0000259" key="3">
    <source>
        <dbReference type="Pfam" id="PF01266"/>
    </source>
</evidence>
<dbReference type="Pfam" id="PF01266">
    <property type="entry name" value="DAO"/>
    <property type="match status" value="1"/>
</dbReference>
<reference evidence="5" key="1">
    <citation type="submission" date="2006-12" db="EMBL/GenBank/DDBJ databases">
        <title>Complete sequence of chromosome 1 of Verminephrobacter eiseniae EF01-2.</title>
        <authorList>
            <person name="Copeland A."/>
            <person name="Lucas S."/>
            <person name="Lapidus A."/>
            <person name="Barry K."/>
            <person name="Detter J.C."/>
            <person name="Glavina del Rio T."/>
            <person name="Dalin E."/>
            <person name="Tice H."/>
            <person name="Pitluck S."/>
            <person name="Chertkov O."/>
            <person name="Brettin T."/>
            <person name="Bruce D."/>
            <person name="Han C."/>
            <person name="Tapia R."/>
            <person name="Gilna P."/>
            <person name="Schmutz J."/>
            <person name="Larimer F."/>
            <person name="Land M."/>
            <person name="Hauser L."/>
            <person name="Kyrpides N."/>
            <person name="Kim E."/>
            <person name="Stahl D."/>
            <person name="Richardson P."/>
        </authorList>
    </citation>
    <scope>NUCLEOTIDE SEQUENCE [LARGE SCALE GENOMIC DNA]</scope>
    <source>
        <strain evidence="5">EF01-2</strain>
    </source>
</reference>
<dbReference type="InterPro" id="IPR036188">
    <property type="entry name" value="FAD/NAD-bd_sf"/>
</dbReference>
<evidence type="ECO:0000313" key="5">
    <source>
        <dbReference type="Proteomes" id="UP000000374"/>
    </source>
</evidence>
<proteinExistence type="predicted"/>
<dbReference type="SUPFAM" id="SSF51905">
    <property type="entry name" value="FAD/NAD(P)-binding domain"/>
    <property type="match status" value="1"/>
</dbReference>
<feature type="compositionally biased region" description="Low complexity" evidence="2">
    <location>
        <begin position="13"/>
        <end position="26"/>
    </location>
</feature>
<feature type="compositionally biased region" description="Pro residues" evidence="2">
    <location>
        <begin position="27"/>
        <end position="39"/>
    </location>
</feature>
<dbReference type="STRING" id="391735.Veis_4289"/>
<dbReference type="AlphaFoldDB" id="A1WQT6"/>
<dbReference type="KEGG" id="vei:Veis_4289"/>
<dbReference type="PANTHER" id="PTHR13847:SF281">
    <property type="entry name" value="FAD DEPENDENT OXIDOREDUCTASE DOMAIN-CONTAINING PROTEIN"/>
    <property type="match status" value="1"/>
</dbReference>
<dbReference type="GO" id="GO:0016491">
    <property type="term" value="F:oxidoreductase activity"/>
    <property type="evidence" value="ECO:0007669"/>
    <property type="project" value="UniProtKB-KW"/>
</dbReference>